<keyword evidence="3" id="KW-0813">Transport</keyword>
<evidence type="ECO:0000256" key="11">
    <source>
        <dbReference type="SAM" id="Phobius"/>
    </source>
</evidence>
<keyword evidence="16" id="KW-1185">Reference proteome</keyword>
<keyword evidence="9" id="KW-0407">Ion channel</keyword>
<feature type="transmembrane region" description="Helical" evidence="11">
    <location>
        <begin position="421"/>
        <end position="445"/>
    </location>
</feature>
<feature type="transmembrane region" description="Helical" evidence="11">
    <location>
        <begin position="465"/>
        <end position="492"/>
    </location>
</feature>
<evidence type="ECO:0000256" key="10">
    <source>
        <dbReference type="SAM" id="MobiDB-lite"/>
    </source>
</evidence>
<dbReference type="PANTHER" id="PTHR13018">
    <property type="entry name" value="PROBABLE MEMBRANE PROTEIN DUF221-RELATED"/>
    <property type="match status" value="1"/>
</dbReference>
<name>A0AAV6L8N3_9ERIC</name>
<dbReference type="PANTHER" id="PTHR13018:SF93">
    <property type="entry name" value="PROTEIN OSCA1"/>
    <property type="match status" value="1"/>
</dbReference>
<dbReference type="GO" id="GO:0005886">
    <property type="term" value="C:plasma membrane"/>
    <property type="evidence" value="ECO:0007669"/>
    <property type="project" value="TreeGrafter"/>
</dbReference>
<feature type="domain" description="CSC1/OSCA1-like 7TM region" evidence="12">
    <location>
        <begin position="419"/>
        <end position="690"/>
    </location>
</feature>
<feature type="transmembrane region" description="Helical" evidence="11">
    <location>
        <begin position="274"/>
        <end position="294"/>
    </location>
</feature>
<reference evidence="15" key="1">
    <citation type="submission" date="2020-08" db="EMBL/GenBank/DDBJ databases">
        <title>Plant Genome Project.</title>
        <authorList>
            <person name="Zhang R.-G."/>
        </authorList>
    </citation>
    <scope>NUCLEOTIDE SEQUENCE</scope>
    <source>
        <strain evidence="15">WSP0</strain>
        <tissue evidence="15">Leaf</tissue>
    </source>
</reference>
<dbReference type="Pfam" id="PF02714">
    <property type="entry name" value="RSN1_7TM"/>
    <property type="match status" value="1"/>
</dbReference>
<evidence type="ECO:0000313" key="16">
    <source>
        <dbReference type="Proteomes" id="UP000823749"/>
    </source>
</evidence>
<feature type="transmembrane region" description="Helical" evidence="11">
    <location>
        <begin position="6"/>
        <end position="28"/>
    </location>
</feature>
<organism evidence="15 16">
    <name type="scientific">Rhododendron griersonianum</name>
    <dbReference type="NCBI Taxonomy" id="479676"/>
    <lineage>
        <taxon>Eukaryota</taxon>
        <taxon>Viridiplantae</taxon>
        <taxon>Streptophyta</taxon>
        <taxon>Embryophyta</taxon>
        <taxon>Tracheophyta</taxon>
        <taxon>Spermatophyta</taxon>
        <taxon>Magnoliopsida</taxon>
        <taxon>eudicotyledons</taxon>
        <taxon>Gunneridae</taxon>
        <taxon>Pentapetalae</taxon>
        <taxon>asterids</taxon>
        <taxon>Ericales</taxon>
        <taxon>Ericaceae</taxon>
        <taxon>Ericoideae</taxon>
        <taxon>Rhodoreae</taxon>
        <taxon>Rhododendron</taxon>
    </lineage>
</organism>
<feature type="transmembrane region" description="Helical" evidence="11">
    <location>
        <begin position="101"/>
        <end position="120"/>
    </location>
</feature>
<feature type="region of interest" description="Disordered" evidence="10">
    <location>
        <begin position="769"/>
        <end position="824"/>
    </location>
</feature>
<feature type="transmembrane region" description="Helical" evidence="11">
    <location>
        <begin position="620"/>
        <end position="650"/>
    </location>
</feature>
<evidence type="ECO:0008006" key="17">
    <source>
        <dbReference type="Google" id="ProtNLM"/>
    </source>
</evidence>
<dbReference type="GO" id="GO:0005227">
    <property type="term" value="F:calcium-activated cation channel activity"/>
    <property type="evidence" value="ECO:0007669"/>
    <property type="project" value="InterPro"/>
</dbReference>
<comment type="caution">
    <text evidence="15">The sequence shown here is derived from an EMBL/GenBank/DDBJ whole genome shotgun (WGS) entry which is preliminary data.</text>
</comment>
<keyword evidence="5" id="KW-0106">Calcium</keyword>
<comment type="similarity">
    <text evidence="2">Belongs to the CSC1 (TC 1.A.17) family.</text>
</comment>
<dbReference type="InterPro" id="IPR045122">
    <property type="entry name" value="Csc1-like"/>
</dbReference>
<evidence type="ECO:0000256" key="7">
    <source>
        <dbReference type="ARBA" id="ARBA00023065"/>
    </source>
</evidence>
<feature type="domain" description="CSC1/OSCA1-like cytosolic" evidence="14">
    <location>
        <begin position="197"/>
        <end position="408"/>
    </location>
</feature>
<feature type="compositionally biased region" description="Low complexity" evidence="10">
    <location>
        <begin position="799"/>
        <end position="815"/>
    </location>
</feature>
<keyword evidence="6 11" id="KW-1133">Transmembrane helix</keyword>
<keyword evidence="4 11" id="KW-0812">Transmembrane</keyword>
<evidence type="ECO:0000256" key="6">
    <source>
        <dbReference type="ARBA" id="ARBA00022989"/>
    </source>
</evidence>
<feature type="transmembrane region" description="Helical" evidence="11">
    <location>
        <begin position="155"/>
        <end position="174"/>
    </location>
</feature>
<evidence type="ECO:0000259" key="14">
    <source>
        <dbReference type="Pfam" id="PF14703"/>
    </source>
</evidence>
<feature type="domain" description="CSC1/OSCA1-like N-terminal transmembrane" evidence="13">
    <location>
        <begin position="9"/>
        <end position="176"/>
    </location>
</feature>
<dbReference type="Pfam" id="PF14703">
    <property type="entry name" value="PHM7_cyt"/>
    <property type="match status" value="1"/>
</dbReference>
<accession>A0AAV6L8N3</accession>
<dbReference type="Pfam" id="PF13967">
    <property type="entry name" value="RSN1_TM"/>
    <property type="match status" value="1"/>
</dbReference>
<feature type="transmembrane region" description="Helical" evidence="11">
    <location>
        <begin position="300"/>
        <end position="321"/>
    </location>
</feature>
<evidence type="ECO:0000256" key="4">
    <source>
        <dbReference type="ARBA" id="ARBA00022692"/>
    </source>
</evidence>
<protein>
    <recommendedName>
        <fullName evidence="17">Calcium permeable stress-gated cation channel 1</fullName>
    </recommendedName>
</protein>
<proteinExistence type="inferred from homology"/>
<evidence type="ECO:0000259" key="12">
    <source>
        <dbReference type="Pfam" id="PF02714"/>
    </source>
</evidence>
<evidence type="ECO:0000256" key="1">
    <source>
        <dbReference type="ARBA" id="ARBA00004141"/>
    </source>
</evidence>
<evidence type="ECO:0000313" key="15">
    <source>
        <dbReference type="EMBL" id="KAG5561322.1"/>
    </source>
</evidence>
<feature type="transmembrane region" description="Helical" evidence="11">
    <location>
        <begin position="513"/>
        <end position="532"/>
    </location>
</feature>
<sequence>MATLQDIGLAAAINILSAIIFLVLFAILRLQPMNDRVYFPKWYLKGLRDSPSRSGAFVRQFVNLDFRSYLRFLNWMPEALKMPELELIDHAGLDSAVYLRIYLLGLKIFVPITLLAWAILVPVNWTNNMLDGDNVIFSSIDKLSVSNIPQRSHRFWAHIIMAYIFTFWTCYVLRKEYETVASMRLHFLASVRRRPDQFTVLVRNVPPDPDESVSELVEHFFLVNHPDNYLIHQVVYNANKLAKLVKEKKSKQNWLDYYELKYSRNQSKRPVKKVHLCNVMSPINSISCVLYSMLPFSYSFGAMLLFLRSADAFHCLFFFYWQTGFLGLCGEKVDAIDFETSEIKRLSKEITEERERVIMDPKSIMPTAFVSFKSRWGAAVCAQTQQSRDPTAWVTEWAPEPRDVYWQNLAIPYVQLTIKRLIIAVAFFFLTFFFMIPIAFVQSLANIEGIEKRFSFLKVIIEVPFIKSLIVGVLPGLALKLFLMFLPAILMLMSKFEGFISISSLERRSASRFYIFSFVNVFLGSIIAGTAFEQLNSFIKQSANQIPKTIGVAIPMKATFFITYIMVDGWAGIAGEILRLKPLIFYHLKNFFLVKTEKDREEAMDPGSLGFNTGEPQIQLYFLLGLVYAVVTPLLLPFILVFFGFAYLVFRHQIINVYNQEYESGAAFWPDVHGRVITALVISQVLLMGLIGTKEAAQSAPFLIALPILTIAFHRFCKGRYEPAFIRYPLQEAMMKDTLEHAREPNLNLKGYLQNAYIHPVFKACNEDEDEDEDGEFNKNWGEESILVPTKRQSRRNTPVPSKVSANSSPPSSLPDVVEEHTQP</sequence>
<dbReference type="InterPro" id="IPR027815">
    <property type="entry name" value="CSC1/OSCA1-like_cyt"/>
</dbReference>
<evidence type="ECO:0000259" key="13">
    <source>
        <dbReference type="Pfam" id="PF13967"/>
    </source>
</evidence>
<dbReference type="InterPro" id="IPR003864">
    <property type="entry name" value="CSC1/OSCA1-like_7TM"/>
</dbReference>
<keyword evidence="7" id="KW-0406">Ion transport</keyword>
<evidence type="ECO:0000256" key="5">
    <source>
        <dbReference type="ARBA" id="ARBA00022837"/>
    </source>
</evidence>
<evidence type="ECO:0000256" key="8">
    <source>
        <dbReference type="ARBA" id="ARBA00023136"/>
    </source>
</evidence>
<comment type="subcellular location">
    <subcellularLocation>
        <location evidence="1">Membrane</location>
        <topology evidence="1">Multi-pass membrane protein</topology>
    </subcellularLocation>
</comment>
<dbReference type="InterPro" id="IPR032880">
    <property type="entry name" value="CSC1/OSCA1-like_N"/>
</dbReference>
<keyword evidence="8 11" id="KW-0472">Membrane</keyword>
<evidence type="ECO:0000256" key="2">
    <source>
        <dbReference type="ARBA" id="ARBA00007779"/>
    </source>
</evidence>
<gene>
    <name evidence="15" type="ORF">RHGRI_004372</name>
</gene>
<dbReference type="EMBL" id="JACTNZ010000002">
    <property type="protein sequence ID" value="KAG5561322.1"/>
    <property type="molecule type" value="Genomic_DNA"/>
</dbReference>
<dbReference type="Proteomes" id="UP000823749">
    <property type="component" value="Chromosome 2"/>
</dbReference>
<evidence type="ECO:0000256" key="9">
    <source>
        <dbReference type="ARBA" id="ARBA00023303"/>
    </source>
</evidence>
<evidence type="ECO:0000256" key="3">
    <source>
        <dbReference type="ARBA" id="ARBA00022448"/>
    </source>
</evidence>
<dbReference type="AlphaFoldDB" id="A0AAV6L8N3"/>